<dbReference type="RefSeq" id="XP_028864981.1">
    <property type="nucleotide sequence ID" value="XM_029009148.1"/>
</dbReference>
<gene>
    <name evidence="1" type="ORF">BOVATA_002310</name>
</gene>
<evidence type="ECO:0000313" key="2">
    <source>
        <dbReference type="Proteomes" id="UP000236319"/>
    </source>
</evidence>
<protein>
    <submittedName>
        <fullName evidence="1">Extracellular matrix-binding ebh, putative</fullName>
    </submittedName>
</protein>
<dbReference type="AlphaFoldDB" id="A0A2H6K6Z0"/>
<dbReference type="EMBL" id="BDSA01000001">
    <property type="protein sequence ID" value="GBE58738.1"/>
    <property type="molecule type" value="Genomic_DNA"/>
</dbReference>
<proteinExistence type="predicted"/>
<dbReference type="VEuPathDB" id="PiroplasmaDB:BOVATA_002310"/>
<organism evidence="1 2">
    <name type="scientific">Babesia ovata</name>
    <dbReference type="NCBI Taxonomy" id="189622"/>
    <lineage>
        <taxon>Eukaryota</taxon>
        <taxon>Sar</taxon>
        <taxon>Alveolata</taxon>
        <taxon>Apicomplexa</taxon>
        <taxon>Aconoidasida</taxon>
        <taxon>Piroplasmida</taxon>
        <taxon>Babesiidae</taxon>
        <taxon>Babesia</taxon>
    </lineage>
</organism>
<sequence>MDTSLKKDLKNVKDKIKEGIQRVIEDMNVLTLDEKVKGDLGTLKENISELANGMEGNDKHPLVESALSQLKEQKDKLNVLAGPNGSIKKETDGLQDKFENAIQQPLKTLTENVDKAIEVLGGNFKDGGGDGKKNLNDIFAHIQKKVGAIKGKAGRDSGLEGIVKKVQELTNAFVKGKGNNSGFNGRVGGWLEGVIGNGKGRPGTRDHKPGLQAVTSWLQQYKEAVTKKRYKESDFTDQVKNKIMQQTEISQAIAAAQGKIKQVVDGKVVDNLSAIVSACEEFVKELDKKITKTEIERFAPAIAKEIQSWASRQGLQNFNRDANLTTAVKYILVALCASVRQVGNEINSLGTDKFGNILDEIKPTVDALHTALEGATQIPTSPPASKNESPAKAVDSKDCAAILYDASSVRWERMWVLH</sequence>
<name>A0A2H6K6Z0_9APIC</name>
<keyword evidence="2" id="KW-1185">Reference proteome</keyword>
<dbReference type="GeneID" id="39872508"/>
<dbReference type="OrthoDB" id="425925at2759"/>
<reference evidence="1 2" key="1">
    <citation type="journal article" date="2017" name="BMC Genomics">
        <title>Whole-genome assembly of Babesia ovata and comparative genomics between closely related pathogens.</title>
        <authorList>
            <person name="Yamagishi J."/>
            <person name="Asada M."/>
            <person name="Hakimi H."/>
            <person name="Tanaka T.Q."/>
            <person name="Sugimoto C."/>
            <person name="Kawazu S."/>
        </authorList>
    </citation>
    <scope>NUCLEOTIDE SEQUENCE [LARGE SCALE GENOMIC DNA]</scope>
    <source>
        <strain evidence="1 2">Miyake</strain>
    </source>
</reference>
<accession>A0A2H6K6Z0</accession>
<comment type="caution">
    <text evidence="1">The sequence shown here is derived from an EMBL/GenBank/DDBJ whole genome shotgun (WGS) entry which is preliminary data.</text>
</comment>
<dbReference type="Proteomes" id="UP000236319">
    <property type="component" value="Unassembled WGS sequence"/>
</dbReference>
<evidence type="ECO:0000313" key="1">
    <source>
        <dbReference type="EMBL" id="GBE58738.1"/>
    </source>
</evidence>